<dbReference type="WBParaSite" id="RSKR_0000947400.1">
    <property type="protein sequence ID" value="RSKR_0000947400.1"/>
    <property type="gene ID" value="RSKR_0000947400"/>
</dbReference>
<protein>
    <submittedName>
        <fullName evidence="2">Nuclear receptor domain-containing protein</fullName>
    </submittedName>
</protein>
<sequence>MDLDDADKPCSSRQQSYSINSSETPSTTNMSICTVCGDVGNGLHYGVISCRSCNAFFRRSVKDEKAKRYVCRGSGSCVIELKSRCACRFCRFYKCLVVGMSIDAVQHPRDPNGTQSNRVNDIYIQQKESNPSSNSDLRHANRNANLEMTHSNDSLSAQIAREESLSGILAYYGKYFSDTIIRPIVVSNIPSNILSNVTVTDGSTINVLSSKKTIQGLGDSMPSTSKIHNRQGNENINFGQNDDQRKKSFSDFIKEKEPTFREFNPSDVDNLAGAELNGLSYMCEKMEPWKHFCVKERDILFKRFSVRKLALDHAYFASKHTQLIEENKFAMINYTYLSETATGFEKIGDSEEILKRKKTILRPTIDRMLNKCVKPMNKLNMKSAEILAMHVMLMWSQSSKL</sequence>
<accession>A0AC35UB31</accession>
<dbReference type="Proteomes" id="UP000095286">
    <property type="component" value="Unplaced"/>
</dbReference>
<evidence type="ECO:0000313" key="2">
    <source>
        <dbReference type="WBParaSite" id="RSKR_0000947400.1"/>
    </source>
</evidence>
<reference evidence="2" key="1">
    <citation type="submission" date="2016-11" db="UniProtKB">
        <authorList>
            <consortium name="WormBaseParasite"/>
        </authorList>
    </citation>
    <scope>IDENTIFICATION</scope>
    <source>
        <strain evidence="2">KR3021</strain>
    </source>
</reference>
<name>A0AC35UB31_9BILA</name>
<evidence type="ECO:0000313" key="1">
    <source>
        <dbReference type="Proteomes" id="UP000095286"/>
    </source>
</evidence>
<organism evidence="1 2">
    <name type="scientific">Rhabditophanes sp. KR3021</name>
    <dbReference type="NCBI Taxonomy" id="114890"/>
    <lineage>
        <taxon>Eukaryota</taxon>
        <taxon>Metazoa</taxon>
        <taxon>Ecdysozoa</taxon>
        <taxon>Nematoda</taxon>
        <taxon>Chromadorea</taxon>
        <taxon>Rhabditida</taxon>
        <taxon>Tylenchina</taxon>
        <taxon>Panagrolaimomorpha</taxon>
        <taxon>Strongyloidoidea</taxon>
        <taxon>Alloionematidae</taxon>
        <taxon>Rhabditophanes</taxon>
    </lineage>
</organism>
<proteinExistence type="predicted"/>